<proteinExistence type="predicted"/>
<dbReference type="EMBL" id="MGDE01000042">
    <property type="protein sequence ID" value="OGL47351.1"/>
    <property type="molecule type" value="Genomic_DNA"/>
</dbReference>
<dbReference type="AlphaFoldDB" id="A0A1F7S0W3"/>
<gene>
    <name evidence="1" type="ORF">A2W05_00970</name>
</gene>
<protein>
    <recommendedName>
        <fullName evidence="3">Transposase</fullName>
    </recommendedName>
</protein>
<name>A0A1F7S0W3_9BACT</name>
<comment type="caution">
    <text evidence="1">The sequence shown here is derived from an EMBL/GenBank/DDBJ whole genome shotgun (WGS) entry which is preliminary data.</text>
</comment>
<accession>A0A1F7S0W3</accession>
<evidence type="ECO:0000313" key="2">
    <source>
        <dbReference type="Proteomes" id="UP000178797"/>
    </source>
</evidence>
<evidence type="ECO:0000313" key="1">
    <source>
        <dbReference type="EMBL" id="OGL47351.1"/>
    </source>
</evidence>
<reference evidence="1 2" key="1">
    <citation type="journal article" date="2016" name="Nat. Commun.">
        <title>Thousands of microbial genomes shed light on interconnected biogeochemical processes in an aquifer system.</title>
        <authorList>
            <person name="Anantharaman K."/>
            <person name="Brown C.T."/>
            <person name="Hug L.A."/>
            <person name="Sharon I."/>
            <person name="Castelle C.J."/>
            <person name="Probst A.J."/>
            <person name="Thomas B.C."/>
            <person name="Singh A."/>
            <person name="Wilkins M.J."/>
            <person name="Karaoz U."/>
            <person name="Brodie E.L."/>
            <person name="Williams K.H."/>
            <person name="Hubbard S.S."/>
            <person name="Banfield J.F."/>
        </authorList>
    </citation>
    <scope>NUCLEOTIDE SEQUENCE [LARGE SCALE GENOMIC DNA]</scope>
</reference>
<sequence>MARPLRIEYEGAFYHVISRRNLRGDIFFDDKDKERFLEILNKLMLQENSKGMLKNLRASFSNKV</sequence>
<organism evidence="1 2">
    <name type="scientific">Candidatus Schekmanbacteria bacterium RBG_16_38_10</name>
    <dbReference type="NCBI Taxonomy" id="1817879"/>
    <lineage>
        <taxon>Bacteria</taxon>
        <taxon>Candidatus Schekmaniibacteriota</taxon>
    </lineage>
</organism>
<dbReference type="Proteomes" id="UP000178797">
    <property type="component" value="Unassembled WGS sequence"/>
</dbReference>
<evidence type="ECO:0008006" key="3">
    <source>
        <dbReference type="Google" id="ProtNLM"/>
    </source>
</evidence>